<reference evidence="1 2" key="1">
    <citation type="submission" date="2014-11" db="EMBL/GenBank/DDBJ databases">
        <title>Draft genome sequence of Chelonobacter oris 1662T, associated with respiratory disease in Hermann's Tortoises.</title>
        <authorList>
            <person name="Kudirkiene E."/>
            <person name="Hansen M.J."/>
            <person name="Bojesen A.M."/>
        </authorList>
    </citation>
    <scope>NUCLEOTIDE SEQUENCE [LARGE SCALE GENOMIC DNA]</scope>
    <source>
        <strain evidence="1 2">1662</strain>
    </source>
</reference>
<dbReference type="STRING" id="505317.OA57_11840"/>
<evidence type="ECO:0000313" key="2">
    <source>
        <dbReference type="Proteomes" id="UP000030380"/>
    </source>
</evidence>
<dbReference type="InterPro" id="IPR023214">
    <property type="entry name" value="HAD_sf"/>
</dbReference>
<dbReference type="SUPFAM" id="SSF56784">
    <property type="entry name" value="HAD-like"/>
    <property type="match status" value="1"/>
</dbReference>
<dbReference type="Pfam" id="PF08282">
    <property type="entry name" value="Hydrolase_3"/>
    <property type="match status" value="1"/>
</dbReference>
<dbReference type="PROSITE" id="PS01229">
    <property type="entry name" value="COF_2"/>
    <property type="match status" value="1"/>
</dbReference>
<dbReference type="GO" id="GO:0016791">
    <property type="term" value="F:phosphatase activity"/>
    <property type="evidence" value="ECO:0007669"/>
    <property type="project" value="TreeGrafter"/>
</dbReference>
<dbReference type="GO" id="GO:0000287">
    <property type="term" value="F:magnesium ion binding"/>
    <property type="evidence" value="ECO:0007669"/>
    <property type="project" value="TreeGrafter"/>
</dbReference>
<dbReference type="EMBL" id="JSUM01000025">
    <property type="protein sequence ID" value="KGQ69407.1"/>
    <property type="molecule type" value="Genomic_DNA"/>
</dbReference>
<dbReference type="Gene3D" id="3.30.1240.10">
    <property type="match status" value="1"/>
</dbReference>
<gene>
    <name evidence="1" type="ORF">OA57_11840</name>
</gene>
<dbReference type="Gene3D" id="3.40.50.1000">
    <property type="entry name" value="HAD superfamily/HAD-like"/>
    <property type="match status" value="1"/>
</dbReference>
<dbReference type="SFLD" id="SFLDG01140">
    <property type="entry name" value="C2.B:_Phosphomannomutase_and_P"/>
    <property type="match status" value="1"/>
</dbReference>
<proteinExistence type="predicted"/>
<accession>A0A0A3ANP7</accession>
<dbReference type="PANTHER" id="PTHR10000">
    <property type="entry name" value="PHOSPHOSERINE PHOSPHATASE"/>
    <property type="match status" value="1"/>
</dbReference>
<dbReference type="GO" id="GO:0005829">
    <property type="term" value="C:cytosol"/>
    <property type="evidence" value="ECO:0007669"/>
    <property type="project" value="TreeGrafter"/>
</dbReference>
<dbReference type="RefSeq" id="WP_034618143.1">
    <property type="nucleotide sequence ID" value="NZ_JSUM01000025.1"/>
</dbReference>
<dbReference type="InterPro" id="IPR036412">
    <property type="entry name" value="HAD-like_sf"/>
</dbReference>
<keyword evidence="2" id="KW-1185">Reference proteome</keyword>
<dbReference type="SFLD" id="SFLDS00003">
    <property type="entry name" value="Haloacid_Dehalogenase"/>
    <property type="match status" value="1"/>
</dbReference>
<dbReference type="InterPro" id="IPR000150">
    <property type="entry name" value="Cof"/>
</dbReference>
<evidence type="ECO:0000313" key="1">
    <source>
        <dbReference type="EMBL" id="KGQ69407.1"/>
    </source>
</evidence>
<keyword evidence="1" id="KW-0378">Hydrolase</keyword>
<organism evidence="1 2">
    <name type="scientific">Chelonobacter oris</name>
    <dbReference type="NCBI Taxonomy" id="505317"/>
    <lineage>
        <taxon>Bacteria</taxon>
        <taxon>Pseudomonadati</taxon>
        <taxon>Pseudomonadota</taxon>
        <taxon>Gammaproteobacteria</taxon>
        <taxon>Pasteurellales</taxon>
        <taxon>Pasteurellaceae</taxon>
        <taxon>Chelonobacter</taxon>
    </lineage>
</organism>
<sequence>MLDPQQVKIVFFDIDETLYMKHQQHLPSSVPTALAKLRQNGIIPAIATGRSLCALPKQIKQLIGALPIDLFVTINGQYNSYRGQPLQTYPLSRADIERLVGFFKQYGIDYAFVSEDAVALNRVTADIAAAMDPITTDYIVDEDYYLTHAVYQMLPFYSASQDRLVAESGVLQQHLRVVRWHDFSVDLLSAEGSKARGIRAVLQHFNLKPENAVAFGDGLNDLEMLREVGFGVAMGNAHPELKAVADYVTSDIADDGLSYGLHRLGLID</sequence>
<dbReference type="PANTHER" id="PTHR10000:SF25">
    <property type="entry name" value="PHOSPHATASE YKRA-RELATED"/>
    <property type="match status" value="1"/>
</dbReference>
<comment type="caution">
    <text evidence="1">The sequence shown here is derived from an EMBL/GenBank/DDBJ whole genome shotgun (WGS) entry which is preliminary data.</text>
</comment>
<dbReference type="Proteomes" id="UP000030380">
    <property type="component" value="Unassembled WGS sequence"/>
</dbReference>
<dbReference type="NCBIfam" id="TIGR00099">
    <property type="entry name" value="Cof-subfamily"/>
    <property type="match status" value="1"/>
</dbReference>
<protein>
    <submittedName>
        <fullName evidence="1">Hydrolase</fullName>
    </submittedName>
</protein>
<dbReference type="AlphaFoldDB" id="A0A0A3ANP7"/>
<name>A0A0A3ANP7_9PAST</name>
<dbReference type="OrthoDB" id="3180855at2"/>